<dbReference type="Proteomes" id="UP000032066">
    <property type="component" value="Unassembled WGS sequence"/>
</dbReference>
<protein>
    <submittedName>
        <fullName evidence="2">Uncharacterized protein</fullName>
    </submittedName>
</protein>
<dbReference type="EMBL" id="JXZB01000001">
    <property type="protein sequence ID" value="KIQ66841.1"/>
    <property type="molecule type" value="Genomic_DNA"/>
</dbReference>
<gene>
    <name evidence="2" type="ORF">TR51_05185</name>
</gene>
<sequence length="153" mass="16397">MLAALPLMTTVDAQAAPANKGTHMPQPKSGGVTAEISDGSVTSPGGTNGVVGTDLSSGRLTFWGENGFKYGQSQYSMYTGIQYRKDSGGQILARFYYLEGGNQHPDDGAFYQNAGETKSYFWGFMPLPANCNAYGKMWVSGQTDFLTPSDHPC</sequence>
<feature type="region of interest" description="Disordered" evidence="1">
    <location>
        <begin position="16"/>
        <end position="49"/>
    </location>
</feature>
<dbReference type="PATRIC" id="fig|2064.6.peg.1148"/>
<organism evidence="2 3">
    <name type="scientific">Kitasatospora griseola</name>
    <name type="common">Streptomyces griseolosporeus</name>
    <dbReference type="NCBI Taxonomy" id="2064"/>
    <lineage>
        <taxon>Bacteria</taxon>
        <taxon>Bacillati</taxon>
        <taxon>Actinomycetota</taxon>
        <taxon>Actinomycetes</taxon>
        <taxon>Kitasatosporales</taxon>
        <taxon>Streptomycetaceae</taxon>
        <taxon>Kitasatospora</taxon>
    </lineage>
</organism>
<keyword evidence="3" id="KW-1185">Reference proteome</keyword>
<evidence type="ECO:0000313" key="3">
    <source>
        <dbReference type="Proteomes" id="UP000032066"/>
    </source>
</evidence>
<evidence type="ECO:0000313" key="2">
    <source>
        <dbReference type="EMBL" id="KIQ66841.1"/>
    </source>
</evidence>
<evidence type="ECO:0000256" key="1">
    <source>
        <dbReference type="SAM" id="MobiDB-lite"/>
    </source>
</evidence>
<proteinExistence type="predicted"/>
<reference evidence="2 3" key="1">
    <citation type="submission" date="2015-02" db="EMBL/GenBank/DDBJ databases">
        <title>Draft genome sequence of Kitasatospora griseola MF730-N6, a bafilomycin, terpentecin and satosporin producer.</title>
        <authorList>
            <person name="Arens J.C."/>
            <person name="Haltli B."/>
            <person name="Kerr R.G."/>
        </authorList>
    </citation>
    <scope>NUCLEOTIDE SEQUENCE [LARGE SCALE GENOMIC DNA]</scope>
    <source>
        <strain evidence="2 3">MF730-N6</strain>
    </source>
</reference>
<dbReference type="AlphaFoldDB" id="A0A0D0P5G1"/>
<name>A0A0D0P5G1_KITGR</name>
<accession>A0A0D0P5G1</accession>
<comment type="caution">
    <text evidence="2">The sequence shown here is derived from an EMBL/GenBank/DDBJ whole genome shotgun (WGS) entry which is preliminary data.</text>
</comment>